<dbReference type="GeneID" id="73379733"/>
<dbReference type="EMBL" id="JAHUZD010000067">
    <property type="protein sequence ID" value="KAI3405160.2"/>
    <property type="molecule type" value="Genomic_DNA"/>
</dbReference>
<keyword evidence="3" id="KW-1185">Reference proteome</keyword>
<name>A0AAI9SYD6_9ASCO</name>
<dbReference type="GO" id="GO:0042797">
    <property type="term" value="P:tRNA transcription by RNA polymerase III"/>
    <property type="evidence" value="ECO:0007669"/>
    <property type="project" value="TreeGrafter"/>
</dbReference>
<dbReference type="GO" id="GO:0005666">
    <property type="term" value="C:RNA polymerase III complex"/>
    <property type="evidence" value="ECO:0007669"/>
    <property type="project" value="TreeGrafter"/>
</dbReference>
<dbReference type="Pfam" id="PF04801">
    <property type="entry name" value="RPC5"/>
    <property type="match status" value="1"/>
</dbReference>
<dbReference type="AlphaFoldDB" id="A0AAI9SYD6"/>
<comment type="caution">
    <text evidence="2">The sequence shown here is derived from an EMBL/GenBank/DDBJ whole genome shotgun (WGS) entry which is preliminary data.</text>
</comment>
<dbReference type="InterPro" id="IPR006886">
    <property type="entry name" value="RNA_pol_III_Rpc5"/>
</dbReference>
<evidence type="ECO:0000313" key="3">
    <source>
        <dbReference type="Proteomes" id="UP001202479"/>
    </source>
</evidence>
<dbReference type="Proteomes" id="UP001202479">
    <property type="component" value="Unassembled WGS sequence"/>
</dbReference>
<organism evidence="2 3">
    <name type="scientific">Candida oxycetoniae</name>
    <dbReference type="NCBI Taxonomy" id="497107"/>
    <lineage>
        <taxon>Eukaryota</taxon>
        <taxon>Fungi</taxon>
        <taxon>Dikarya</taxon>
        <taxon>Ascomycota</taxon>
        <taxon>Saccharomycotina</taxon>
        <taxon>Pichiomycetes</taxon>
        <taxon>Debaryomycetaceae</taxon>
        <taxon>Candida/Lodderomyces clade</taxon>
        <taxon>Candida</taxon>
    </lineage>
</organism>
<sequence length="290" mass="32484">MSSGLFVEDEDEDRYKPSTSTIKEEDEEMSSFEDQLQQGASSSSSSSRDNANIQFGEEDEDPIVETIPLLMNYVPSTETQSVHLLQFPGRSKTRSLLREELVSATIKPKSHLLDIKLPMNSDKFFDQSKVDDWGPSIEFQSLSGVLDPNDTGIYAGKIINDGINKKIVLFNIDSSVQLRTSFKYLDDLDKSSLQMKKPAQQDSPVDTQAVEVLQSAAKTSAFGQDSNRTSLSESLRSARNCDEEQWQHLTWKMGNNSALQSLKQQLQDDADGIKLKTATTPSEFIDRSFY</sequence>
<gene>
    <name evidence="2" type="ORF">KGF56_002116</name>
</gene>
<dbReference type="PANTHER" id="PTHR12069">
    <property type="entry name" value="DNA-DIRECTED RNA POLYMERASES III 80 KDA POLYPEPTIDE RNA POLYMERASE III SUBUNIT 5"/>
    <property type="match status" value="1"/>
</dbReference>
<protein>
    <submittedName>
        <fullName evidence="2">Uncharacterized protein</fullName>
    </submittedName>
</protein>
<proteinExistence type="predicted"/>
<dbReference type="PANTHER" id="PTHR12069:SF0">
    <property type="entry name" value="DNA-DIRECTED RNA POLYMERASE III SUBUNIT RPC5"/>
    <property type="match status" value="1"/>
</dbReference>
<feature type="region of interest" description="Disordered" evidence="1">
    <location>
        <begin position="1"/>
        <end position="60"/>
    </location>
</feature>
<accession>A0AAI9SYD6</accession>
<reference evidence="2" key="1">
    <citation type="journal article" date="2022" name="DNA Res.">
        <title>Genome analysis of five recently described species of the CUG-Ser clade uncovers Candida theae as a new hybrid lineage with pathogenic potential in the Candida parapsilosis species complex.</title>
        <authorList>
            <person name="Mixao V."/>
            <person name="Del Olmo V."/>
            <person name="Hegedusova E."/>
            <person name="Saus E."/>
            <person name="Pryszcz L."/>
            <person name="Cillingova A."/>
            <person name="Nosek J."/>
            <person name="Gabaldon T."/>
        </authorList>
    </citation>
    <scope>NUCLEOTIDE SEQUENCE</scope>
    <source>
        <strain evidence="2">CBS 10844</strain>
    </source>
</reference>
<dbReference type="RefSeq" id="XP_049180905.1">
    <property type="nucleotide sequence ID" value="XM_049323311.1"/>
</dbReference>
<evidence type="ECO:0000313" key="2">
    <source>
        <dbReference type="EMBL" id="KAI3405160.2"/>
    </source>
</evidence>
<evidence type="ECO:0000256" key="1">
    <source>
        <dbReference type="SAM" id="MobiDB-lite"/>
    </source>
</evidence>